<protein>
    <recommendedName>
        <fullName evidence="3">thymidylate synthase</fullName>
        <ecNumber evidence="3">2.1.1.45</ecNumber>
    </recommendedName>
</protein>
<comment type="similarity">
    <text evidence="1">In the C-terminal section; belongs to the thymidylate synthase family.</text>
</comment>
<dbReference type="GO" id="GO:0004799">
    <property type="term" value="F:thymidylate synthase activity"/>
    <property type="evidence" value="ECO:0007669"/>
    <property type="project" value="UniProtKB-EC"/>
</dbReference>
<dbReference type="Gene3D" id="3.40.430.10">
    <property type="entry name" value="Dihydrofolate Reductase, subunit A"/>
    <property type="match status" value="1"/>
</dbReference>
<dbReference type="InterPro" id="IPR023451">
    <property type="entry name" value="Thymidate_synth/dCMP_Mease_dom"/>
</dbReference>
<keyword evidence="6" id="KW-0545">Nucleotide biosynthesis</keyword>
<evidence type="ECO:0000256" key="9">
    <source>
        <dbReference type="ARBA" id="ARBA00048873"/>
    </source>
</evidence>
<accession>A0A6C0KZQ3</accession>
<name>A0A6C0KZQ3_9ZZZZ</name>
<evidence type="ECO:0000256" key="7">
    <source>
        <dbReference type="ARBA" id="ARBA00023268"/>
    </source>
</evidence>
<dbReference type="Pfam" id="PF00303">
    <property type="entry name" value="Thymidylat_synt"/>
    <property type="match status" value="1"/>
</dbReference>
<proteinExistence type="inferred from homology"/>
<dbReference type="GO" id="GO:0005829">
    <property type="term" value="C:cytosol"/>
    <property type="evidence" value="ECO:0007669"/>
    <property type="project" value="TreeGrafter"/>
</dbReference>
<dbReference type="GO" id="GO:0046654">
    <property type="term" value="P:tetrahydrofolate biosynthetic process"/>
    <property type="evidence" value="ECO:0007669"/>
    <property type="project" value="InterPro"/>
</dbReference>
<dbReference type="NCBIfam" id="TIGR03284">
    <property type="entry name" value="thym_sym"/>
    <property type="match status" value="1"/>
</dbReference>
<dbReference type="InterPro" id="IPR000398">
    <property type="entry name" value="Thymidylate_synthase"/>
</dbReference>
<dbReference type="EC" id="2.1.1.45" evidence="3"/>
<dbReference type="PROSITE" id="PS00091">
    <property type="entry name" value="THYMIDYLATE_SYNTHASE"/>
    <property type="match status" value="1"/>
</dbReference>
<dbReference type="GO" id="GO:0032259">
    <property type="term" value="P:methylation"/>
    <property type="evidence" value="ECO:0007669"/>
    <property type="project" value="UniProtKB-KW"/>
</dbReference>
<evidence type="ECO:0000256" key="4">
    <source>
        <dbReference type="ARBA" id="ARBA00022603"/>
    </source>
</evidence>
<dbReference type="Pfam" id="PF00186">
    <property type="entry name" value="DHFR_1"/>
    <property type="match status" value="1"/>
</dbReference>
<evidence type="ECO:0000256" key="2">
    <source>
        <dbReference type="ARBA" id="ARBA00010176"/>
    </source>
</evidence>
<dbReference type="GO" id="GO:0006231">
    <property type="term" value="P:dTMP biosynthetic process"/>
    <property type="evidence" value="ECO:0007669"/>
    <property type="project" value="InterPro"/>
</dbReference>
<dbReference type="CDD" id="cd00209">
    <property type="entry name" value="DHFR"/>
    <property type="match status" value="1"/>
</dbReference>
<dbReference type="PROSITE" id="PS51330">
    <property type="entry name" value="DHFR_2"/>
    <property type="match status" value="1"/>
</dbReference>
<dbReference type="PRINTS" id="PR00108">
    <property type="entry name" value="THYMDSNTHASE"/>
</dbReference>
<dbReference type="CDD" id="cd00351">
    <property type="entry name" value="TS_Pyrimidine_HMase"/>
    <property type="match status" value="1"/>
</dbReference>
<evidence type="ECO:0000313" key="11">
    <source>
        <dbReference type="EMBL" id="QHU22763.1"/>
    </source>
</evidence>
<dbReference type="InterPro" id="IPR045097">
    <property type="entry name" value="Thymidate_synth/dCMP_Mease"/>
</dbReference>
<dbReference type="InterPro" id="IPR024072">
    <property type="entry name" value="DHFR-like_dom_sf"/>
</dbReference>
<sequence>MSIIISLNKDGLFGFNDQLAYKSKTDLSIFSRLTKTFGNVVMGSKTWYSLPENMRPLPDRLNIVITRKPSEFPKKSNVVVVNNIREAFGIVEEPCFIGGASILECLFNDPMFNKISKMYITEFDDSVEALPNGGKFLELPTNNFKVVSCYSSESAEVTMYSGEVKKMNMKHITYSRLYSPISNLEESYEKIYLDSMKNILNLPLRTGRNGKTYSTFGLQFKYDCSNGQVPLITTKQMAWKTCIKELLWFITGNTDNNKLTEQNVSIWTKNSTREFLDSRGLLMNKVGDLGPVYGFQWRHFGTQYRGCDENYKGCGYDQLKNCEHMLKTDPYSRRIIMSAWNPLQLHQMALPPCHILIQWYVSNNRRLWLQFYQRSGDMFLGIPFNMFSYSILLHIMSQRTGIPAGGVVHSIGDAHVYSEHTQAVLKQLSNPIQQQPIIKIVSKENWEDYSIKDFELFGYNCSGRISAPMSA</sequence>
<evidence type="ECO:0000256" key="5">
    <source>
        <dbReference type="ARBA" id="ARBA00022679"/>
    </source>
</evidence>
<evidence type="ECO:0000256" key="6">
    <source>
        <dbReference type="ARBA" id="ARBA00022727"/>
    </source>
</evidence>
<dbReference type="InterPro" id="IPR020940">
    <property type="entry name" value="Thymidylate_synthase_AS"/>
</dbReference>
<dbReference type="AlphaFoldDB" id="A0A6C0KZQ3"/>
<feature type="domain" description="DHFR" evidence="10">
    <location>
        <begin position="1"/>
        <end position="176"/>
    </location>
</feature>
<organism evidence="11">
    <name type="scientific">viral metagenome</name>
    <dbReference type="NCBI Taxonomy" id="1070528"/>
    <lineage>
        <taxon>unclassified sequences</taxon>
        <taxon>metagenomes</taxon>
        <taxon>organismal metagenomes</taxon>
    </lineage>
</organism>
<comment type="catalytic activity">
    <reaction evidence="8">
        <text>dUMP + (6R)-5,10-methylene-5,6,7,8-tetrahydrofolate = 7,8-dihydrofolate + dTMP</text>
        <dbReference type="Rhea" id="RHEA:12104"/>
        <dbReference type="ChEBI" id="CHEBI:15636"/>
        <dbReference type="ChEBI" id="CHEBI:57451"/>
        <dbReference type="ChEBI" id="CHEBI:63528"/>
        <dbReference type="ChEBI" id="CHEBI:246422"/>
        <dbReference type="EC" id="2.1.1.45"/>
    </reaction>
</comment>
<keyword evidence="7" id="KW-0511">Multifunctional enzyme</keyword>
<dbReference type="InterPro" id="IPR001796">
    <property type="entry name" value="DHFR_dom"/>
</dbReference>
<dbReference type="PANTHER" id="PTHR11548">
    <property type="entry name" value="THYMIDYLATE SYNTHASE 1"/>
    <property type="match status" value="1"/>
</dbReference>
<dbReference type="SUPFAM" id="SSF55831">
    <property type="entry name" value="Thymidylate synthase/dCMP hydroxymethylase"/>
    <property type="match status" value="1"/>
</dbReference>
<dbReference type="EMBL" id="MN741018">
    <property type="protein sequence ID" value="QHU22763.1"/>
    <property type="molecule type" value="Genomic_DNA"/>
</dbReference>
<keyword evidence="4" id="KW-0489">Methyltransferase</keyword>
<comment type="catalytic activity">
    <reaction evidence="9">
        <text>(6S)-5,6,7,8-tetrahydrofolate + NADP(+) = 7,8-dihydrofolate + NADPH + H(+)</text>
        <dbReference type="Rhea" id="RHEA:15009"/>
        <dbReference type="ChEBI" id="CHEBI:15378"/>
        <dbReference type="ChEBI" id="CHEBI:57451"/>
        <dbReference type="ChEBI" id="CHEBI:57453"/>
        <dbReference type="ChEBI" id="CHEBI:57783"/>
        <dbReference type="ChEBI" id="CHEBI:58349"/>
        <dbReference type="EC" id="1.5.1.3"/>
    </reaction>
</comment>
<dbReference type="Gene3D" id="3.30.572.10">
    <property type="entry name" value="Thymidylate synthase/dCMP hydroxymethylase domain"/>
    <property type="match status" value="1"/>
</dbReference>
<evidence type="ECO:0000256" key="3">
    <source>
        <dbReference type="ARBA" id="ARBA00011947"/>
    </source>
</evidence>
<dbReference type="HAMAP" id="MF_00008">
    <property type="entry name" value="Thymidy_synth_bact"/>
    <property type="match status" value="1"/>
</dbReference>
<comment type="similarity">
    <text evidence="2">In the N-terminal section; belongs to the dihydrofolate reductase family.</text>
</comment>
<dbReference type="SUPFAM" id="SSF53597">
    <property type="entry name" value="Dihydrofolate reductase-like"/>
    <property type="match status" value="1"/>
</dbReference>
<dbReference type="InterPro" id="IPR036926">
    <property type="entry name" value="Thymidate_synth/dCMP_Mease_sf"/>
</dbReference>
<dbReference type="PANTHER" id="PTHR11548:SF1">
    <property type="entry name" value="THYMIDYLATE SYNTHASE 1"/>
    <property type="match status" value="1"/>
</dbReference>
<dbReference type="GO" id="GO:0004146">
    <property type="term" value="F:dihydrofolate reductase activity"/>
    <property type="evidence" value="ECO:0007669"/>
    <property type="project" value="UniProtKB-EC"/>
</dbReference>
<keyword evidence="5" id="KW-0808">Transferase</keyword>
<evidence type="ECO:0000256" key="1">
    <source>
        <dbReference type="ARBA" id="ARBA00006900"/>
    </source>
</evidence>
<evidence type="ECO:0000256" key="8">
    <source>
        <dbReference type="ARBA" id="ARBA00047344"/>
    </source>
</evidence>
<reference evidence="11" key="1">
    <citation type="journal article" date="2020" name="Nature">
        <title>Giant virus diversity and host interactions through global metagenomics.</title>
        <authorList>
            <person name="Schulz F."/>
            <person name="Roux S."/>
            <person name="Paez-Espino D."/>
            <person name="Jungbluth S."/>
            <person name="Walsh D.A."/>
            <person name="Denef V.J."/>
            <person name="McMahon K.D."/>
            <person name="Konstantinidis K.T."/>
            <person name="Eloe-Fadrosh E.A."/>
            <person name="Kyrpides N.C."/>
            <person name="Woyke T."/>
        </authorList>
    </citation>
    <scope>NUCLEOTIDE SEQUENCE</scope>
    <source>
        <strain evidence="11">GVMAG-S-ERX555907-63</strain>
    </source>
</reference>
<evidence type="ECO:0000259" key="10">
    <source>
        <dbReference type="PROSITE" id="PS51330"/>
    </source>
</evidence>